<accession>A0A6A5USZ0</accession>
<feature type="domain" description="FAD-binding" evidence="5">
    <location>
        <begin position="8"/>
        <end position="239"/>
    </location>
</feature>
<dbReference type="Proteomes" id="UP000800036">
    <property type="component" value="Unassembled WGS sequence"/>
</dbReference>
<name>A0A6A5USZ0_9PLEO</name>
<evidence type="ECO:0000256" key="3">
    <source>
        <dbReference type="ARBA" id="ARBA00023002"/>
    </source>
</evidence>
<keyword evidence="2" id="KW-0274">FAD</keyword>
<feature type="domain" description="FAD-binding" evidence="5">
    <location>
        <begin position="314"/>
        <end position="352"/>
    </location>
</feature>
<organism evidence="6 7">
    <name type="scientific">Bimuria novae-zelandiae CBS 107.79</name>
    <dbReference type="NCBI Taxonomy" id="1447943"/>
    <lineage>
        <taxon>Eukaryota</taxon>
        <taxon>Fungi</taxon>
        <taxon>Dikarya</taxon>
        <taxon>Ascomycota</taxon>
        <taxon>Pezizomycotina</taxon>
        <taxon>Dothideomycetes</taxon>
        <taxon>Pleosporomycetidae</taxon>
        <taxon>Pleosporales</taxon>
        <taxon>Massarineae</taxon>
        <taxon>Didymosphaeriaceae</taxon>
        <taxon>Bimuria</taxon>
    </lineage>
</organism>
<evidence type="ECO:0000256" key="4">
    <source>
        <dbReference type="ARBA" id="ARBA00023033"/>
    </source>
</evidence>
<dbReference type="Pfam" id="PF01494">
    <property type="entry name" value="FAD_binding_3"/>
    <property type="match status" value="2"/>
</dbReference>
<evidence type="ECO:0000259" key="5">
    <source>
        <dbReference type="Pfam" id="PF01494"/>
    </source>
</evidence>
<keyword evidence="1" id="KW-0285">Flavoprotein</keyword>
<evidence type="ECO:0000313" key="6">
    <source>
        <dbReference type="EMBL" id="KAF1966872.1"/>
    </source>
</evidence>
<dbReference type="EMBL" id="ML976740">
    <property type="protein sequence ID" value="KAF1966872.1"/>
    <property type="molecule type" value="Genomic_DNA"/>
</dbReference>
<dbReference type="PANTHER" id="PTHR46972">
    <property type="entry name" value="MONOOXYGENASE ASQM-RELATED"/>
    <property type="match status" value="1"/>
</dbReference>
<keyword evidence="3" id="KW-0560">Oxidoreductase</keyword>
<dbReference type="AlphaFoldDB" id="A0A6A5USZ0"/>
<dbReference type="PRINTS" id="PR00420">
    <property type="entry name" value="RNGMNOXGNASE"/>
</dbReference>
<sequence length="412" mass="44524">MASSHPRIAIIGGGPAGLTAGLLLHKHDIPFTLFELRHKPTEEELSKPSGMLDLHEGSGIAAIKECGLYDELLMLMGECSEAQKVSDKHGNILYADEGELSNRPEISRHALINLLTSQLPADRIKWNHRLVSASSPSPSNPEVELDFASHGKQTFDLVIGADGAWSKVRSLLTDVRPHYAGWQIITVTMREVTTKYPYLDKLVGKGSFAALGDRHGVMSQRGSQDSARIYIFLTVDDEHFATTRHLAGETAARTKEQLLSDPALLGTWDPAINALVAVACDEEVADNPGSAVNIRPMYMLPIGYAWEHRTGATLVGDAAHLMPPAGQGVNVAMSDSLLLARAVVKAYETAGKDSASFQKALDPLLTEFEADMIARAKDEAEEALEINGMMFGEDGAKALAGFFSMALPPEQT</sequence>
<keyword evidence="7" id="KW-1185">Reference proteome</keyword>
<dbReference type="GO" id="GO:0004497">
    <property type="term" value="F:monooxygenase activity"/>
    <property type="evidence" value="ECO:0007669"/>
    <property type="project" value="UniProtKB-KW"/>
</dbReference>
<gene>
    <name evidence="6" type="ORF">BU23DRAFT_310428</name>
</gene>
<evidence type="ECO:0000313" key="7">
    <source>
        <dbReference type="Proteomes" id="UP000800036"/>
    </source>
</evidence>
<evidence type="ECO:0000256" key="1">
    <source>
        <dbReference type="ARBA" id="ARBA00022630"/>
    </source>
</evidence>
<dbReference type="Gene3D" id="3.50.50.60">
    <property type="entry name" value="FAD/NAD(P)-binding domain"/>
    <property type="match status" value="1"/>
</dbReference>
<dbReference type="InterPro" id="IPR036188">
    <property type="entry name" value="FAD/NAD-bd_sf"/>
</dbReference>
<dbReference type="SUPFAM" id="SSF51905">
    <property type="entry name" value="FAD/NAD(P)-binding domain"/>
    <property type="match status" value="1"/>
</dbReference>
<dbReference type="OrthoDB" id="655030at2759"/>
<dbReference type="PANTHER" id="PTHR46972:SF1">
    <property type="entry name" value="FAD DEPENDENT OXIDOREDUCTASE DOMAIN-CONTAINING PROTEIN"/>
    <property type="match status" value="1"/>
</dbReference>
<proteinExistence type="predicted"/>
<dbReference type="InterPro" id="IPR002938">
    <property type="entry name" value="FAD-bd"/>
</dbReference>
<keyword evidence="4" id="KW-0503">Monooxygenase</keyword>
<protein>
    <submittedName>
        <fullName evidence="6">Salicylate hydroxylase</fullName>
    </submittedName>
</protein>
<dbReference type="GO" id="GO:0071949">
    <property type="term" value="F:FAD binding"/>
    <property type="evidence" value="ECO:0007669"/>
    <property type="project" value="InterPro"/>
</dbReference>
<evidence type="ECO:0000256" key="2">
    <source>
        <dbReference type="ARBA" id="ARBA00022827"/>
    </source>
</evidence>
<reference evidence="6" key="1">
    <citation type="journal article" date="2020" name="Stud. Mycol.">
        <title>101 Dothideomycetes genomes: a test case for predicting lifestyles and emergence of pathogens.</title>
        <authorList>
            <person name="Haridas S."/>
            <person name="Albert R."/>
            <person name="Binder M."/>
            <person name="Bloem J."/>
            <person name="Labutti K."/>
            <person name="Salamov A."/>
            <person name="Andreopoulos B."/>
            <person name="Baker S."/>
            <person name="Barry K."/>
            <person name="Bills G."/>
            <person name="Bluhm B."/>
            <person name="Cannon C."/>
            <person name="Castanera R."/>
            <person name="Culley D."/>
            <person name="Daum C."/>
            <person name="Ezra D."/>
            <person name="Gonzalez J."/>
            <person name="Henrissat B."/>
            <person name="Kuo A."/>
            <person name="Liang C."/>
            <person name="Lipzen A."/>
            <person name="Lutzoni F."/>
            <person name="Magnuson J."/>
            <person name="Mondo S."/>
            <person name="Nolan M."/>
            <person name="Ohm R."/>
            <person name="Pangilinan J."/>
            <person name="Park H.-J."/>
            <person name="Ramirez L."/>
            <person name="Alfaro M."/>
            <person name="Sun H."/>
            <person name="Tritt A."/>
            <person name="Yoshinaga Y."/>
            <person name="Zwiers L.-H."/>
            <person name="Turgeon B."/>
            <person name="Goodwin S."/>
            <person name="Spatafora J."/>
            <person name="Crous P."/>
            <person name="Grigoriev I."/>
        </authorList>
    </citation>
    <scope>NUCLEOTIDE SEQUENCE</scope>
    <source>
        <strain evidence="6">CBS 107.79</strain>
    </source>
</reference>